<keyword evidence="2 7" id="KW-0436">Ligase</keyword>
<dbReference type="InterPro" id="IPR003781">
    <property type="entry name" value="CoA-bd"/>
</dbReference>
<dbReference type="Pfam" id="PF02629">
    <property type="entry name" value="CoA_binding"/>
    <property type="match status" value="1"/>
</dbReference>
<dbReference type="GO" id="GO:0000166">
    <property type="term" value="F:nucleotide binding"/>
    <property type="evidence" value="ECO:0007669"/>
    <property type="project" value="UniProtKB-KW"/>
</dbReference>
<dbReference type="Gene3D" id="3.40.50.720">
    <property type="entry name" value="NAD(P)-binding Rossmann-like Domain"/>
    <property type="match status" value="1"/>
</dbReference>
<protein>
    <submittedName>
        <fullName evidence="7">Succinate--CoA ligase subunit alpha</fullName>
    </submittedName>
</protein>
<dbReference type="EMBL" id="JACNJD010000363">
    <property type="protein sequence ID" value="MBC8179246.1"/>
    <property type="molecule type" value="Genomic_DNA"/>
</dbReference>
<comment type="caution">
    <text evidence="7">The sequence shown here is derived from an EMBL/GenBank/DDBJ whole genome shotgun (WGS) entry which is preliminary data.</text>
</comment>
<dbReference type="InterPro" id="IPR005811">
    <property type="entry name" value="SUCC_ACL_C"/>
</dbReference>
<evidence type="ECO:0000256" key="5">
    <source>
        <dbReference type="PIRSR" id="PIRSR001553-1"/>
    </source>
</evidence>
<dbReference type="SMART" id="SM00881">
    <property type="entry name" value="CoA_binding"/>
    <property type="match status" value="1"/>
</dbReference>
<dbReference type="SUPFAM" id="SSF51735">
    <property type="entry name" value="NAD(P)-binding Rossmann-fold domains"/>
    <property type="match status" value="1"/>
</dbReference>
<dbReference type="InterPro" id="IPR033847">
    <property type="entry name" value="Citrt_syn/SCS-alpha_CS"/>
</dbReference>
<proteinExistence type="inferred from homology"/>
<dbReference type="Proteomes" id="UP000650524">
    <property type="component" value="Unassembled WGS sequence"/>
</dbReference>
<sequence>MAIVADKNLKVIIQGITGREAASFTKDMLDYGTQVVAGCTPGKQGQKVHGVPVYDTVRQAVADNPASASVISVPPALVKGAAFEALDNGLELIIIVTERVPRRDVVEILEMARQNDARVIGPNTLGLICPHEIKLGMAGGPVEDVKKSYMPGPVGIASRSGGMTTEIANLLTTNGIGQSTCVAIGGDPIVGSNFLELIPMFDADPHTKAVVLFCEPGGVIEESLAAMVVERNIKLPIVAFLAGRFVDGMPGVRFGHAATIVEGDKGSARIKRETFLKAGIHVADKFSDIVPILKRIEKELDMEE</sequence>
<accession>A0A8J6N452</accession>
<keyword evidence="3" id="KW-0547">Nucleotide-binding</keyword>
<dbReference type="PANTHER" id="PTHR11117:SF2">
    <property type="entry name" value="SUCCINATE--COA LIGASE [ADP_GDP-FORMING] SUBUNIT ALPHA, MITOCHONDRIAL"/>
    <property type="match status" value="1"/>
</dbReference>
<dbReference type="InterPro" id="IPR036291">
    <property type="entry name" value="NAD(P)-bd_dom_sf"/>
</dbReference>
<feature type="active site" description="Tele-phosphohistidine intermediate" evidence="5">
    <location>
        <position position="256"/>
    </location>
</feature>
<dbReference type="PRINTS" id="PR01798">
    <property type="entry name" value="SCOASYNTHASE"/>
</dbReference>
<dbReference type="Gene3D" id="3.40.50.261">
    <property type="entry name" value="Succinyl-CoA synthetase domains"/>
    <property type="match status" value="1"/>
</dbReference>
<dbReference type="FunFam" id="3.40.50.720:FF:000277">
    <property type="entry name" value="Succinate--CoA ligase [ADP-forming] subunit alpha"/>
    <property type="match status" value="1"/>
</dbReference>
<dbReference type="GO" id="GO:0006099">
    <property type="term" value="P:tricarboxylic acid cycle"/>
    <property type="evidence" value="ECO:0007669"/>
    <property type="project" value="UniProtKB-KW"/>
</dbReference>
<gene>
    <name evidence="7" type="ORF">H8E19_17730</name>
</gene>
<evidence type="ECO:0000256" key="3">
    <source>
        <dbReference type="ARBA" id="ARBA00022741"/>
    </source>
</evidence>
<dbReference type="GO" id="GO:0004776">
    <property type="term" value="F:succinate-CoA ligase (GDP-forming) activity"/>
    <property type="evidence" value="ECO:0007669"/>
    <property type="project" value="TreeGrafter"/>
</dbReference>
<organism evidence="7 8">
    <name type="scientific">Candidatus Desulfacyla euxinica</name>
    <dbReference type="NCBI Taxonomy" id="2841693"/>
    <lineage>
        <taxon>Bacteria</taxon>
        <taxon>Deltaproteobacteria</taxon>
        <taxon>Candidatus Desulfacyla</taxon>
    </lineage>
</organism>
<name>A0A8J6N452_9DELT</name>
<dbReference type="GO" id="GO:0004775">
    <property type="term" value="F:succinate-CoA ligase (ADP-forming) activity"/>
    <property type="evidence" value="ECO:0007669"/>
    <property type="project" value="TreeGrafter"/>
</dbReference>
<comment type="similarity">
    <text evidence="4">Belongs to the succinate/malate CoA ligase alpha subunit family.</text>
</comment>
<evidence type="ECO:0000259" key="6">
    <source>
        <dbReference type="SMART" id="SM00881"/>
    </source>
</evidence>
<dbReference type="PIRSF" id="PIRSF001553">
    <property type="entry name" value="SucCS_alpha"/>
    <property type="match status" value="1"/>
</dbReference>
<evidence type="ECO:0000256" key="2">
    <source>
        <dbReference type="ARBA" id="ARBA00022598"/>
    </source>
</evidence>
<dbReference type="InterPro" id="IPR016102">
    <property type="entry name" value="Succinyl-CoA_synth-like"/>
</dbReference>
<dbReference type="PROSITE" id="PS01216">
    <property type="entry name" value="SUCCINYL_COA_LIG_1"/>
    <property type="match status" value="1"/>
</dbReference>
<evidence type="ECO:0000313" key="7">
    <source>
        <dbReference type="EMBL" id="MBC8179246.1"/>
    </source>
</evidence>
<evidence type="ECO:0000256" key="1">
    <source>
        <dbReference type="ARBA" id="ARBA00022532"/>
    </source>
</evidence>
<dbReference type="SUPFAM" id="SSF52210">
    <property type="entry name" value="Succinyl-CoA synthetase domains"/>
    <property type="match status" value="1"/>
</dbReference>
<evidence type="ECO:0000256" key="4">
    <source>
        <dbReference type="ARBA" id="ARBA00060724"/>
    </source>
</evidence>
<dbReference type="InterPro" id="IPR005810">
    <property type="entry name" value="CoA_lig_alpha"/>
</dbReference>
<dbReference type="AlphaFoldDB" id="A0A8J6N452"/>
<dbReference type="PANTHER" id="PTHR11117">
    <property type="entry name" value="SUCCINYL-COA LIGASE SUBUNIT ALPHA"/>
    <property type="match status" value="1"/>
</dbReference>
<keyword evidence="1" id="KW-0816">Tricarboxylic acid cycle</keyword>
<dbReference type="GO" id="GO:0009361">
    <property type="term" value="C:succinate-CoA ligase complex (ADP-forming)"/>
    <property type="evidence" value="ECO:0007669"/>
    <property type="project" value="TreeGrafter"/>
</dbReference>
<feature type="domain" description="CoA-binding" evidence="6">
    <location>
        <begin position="4"/>
        <end position="100"/>
    </location>
</feature>
<reference evidence="7 8" key="1">
    <citation type="submission" date="2020-08" db="EMBL/GenBank/DDBJ databases">
        <title>Bridging the membrane lipid divide: bacteria of the FCB group superphylum have the potential to synthesize archaeal ether lipids.</title>
        <authorList>
            <person name="Villanueva L."/>
            <person name="Von Meijenfeldt F.A.B."/>
            <person name="Westbye A.B."/>
            <person name="Yadav S."/>
            <person name="Hopmans E.C."/>
            <person name="Dutilh B.E."/>
            <person name="Sinninghe Damste J.S."/>
        </authorList>
    </citation>
    <scope>NUCLEOTIDE SEQUENCE [LARGE SCALE GENOMIC DNA]</scope>
    <source>
        <strain evidence="7">NIOZ-UU27</strain>
    </source>
</reference>
<evidence type="ECO:0000313" key="8">
    <source>
        <dbReference type="Proteomes" id="UP000650524"/>
    </source>
</evidence>
<dbReference type="Pfam" id="PF00549">
    <property type="entry name" value="Ligase_CoA"/>
    <property type="match status" value="1"/>
</dbReference>